<dbReference type="AlphaFoldDB" id="A0A498DDI5"/>
<dbReference type="GO" id="GO:0003677">
    <property type="term" value="F:DNA binding"/>
    <property type="evidence" value="ECO:0007669"/>
    <property type="project" value="InterPro"/>
</dbReference>
<gene>
    <name evidence="2" type="ORF">D8M04_03080</name>
</gene>
<dbReference type="EMBL" id="RCHR01000001">
    <property type="protein sequence ID" value="RLL48272.1"/>
    <property type="molecule type" value="Genomic_DNA"/>
</dbReference>
<dbReference type="InterPro" id="IPR001387">
    <property type="entry name" value="Cro/C1-type_HTH"/>
</dbReference>
<accession>A0A498DDI5</accession>
<evidence type="ECO:0000259" key="1">
    <source>
        <dbReference type="Pfam" id="PF13443"/>
    </source>
</evidence>
<proteinExistence type="predicted"/>
<dbReference type="Gene3D" id="1.10.260.40">
    <property type="entry name" value="lambda repressor-like DNA-binding domains"/>
    <property type="match status" value="1"/>
</dbReference>
<comment type="caution">
    <text evidence="2">The sequence shown here is derived from an EMBL/GenBank/DDBJ whole genome shotgun (WGS) entry which is preliminary data.</text>
</comment>
<feature type="domain" description="HTH cro/C1-type" evidence="1">
    <location>
        <begin position="12"/>
        <end position="58"/>
    </location>
</feature>
<evidence type="ECO:0000313" key="3">
    <source>
        <dbReference type="Proteomes" id="UP000270219"/>
    </source>
</evidence>
<evidence type="ECO:0000313" key="2">
    <source>
        <dbReference type="EMBL" id="RLL48272.1"/>
    </source>
</evidence>
<dbReference type="PANTHER" id="PTHR37301">
    <property type="entry name" value="DNA-BINDING PROTEIN-RELATED"/>
    <property type="match status" value="1"/>
</dbReference>
<name>A0A498DDI5_9BACI</name>
<dbReference type="RefSeq" id="WP_121521301.1">
    <property type="nucleotide sequence ID" value="NZ_RCHR01000001.1"/>
</dbReference>
<organism evidence="2 3">
    <name type="scientific">Oceanobacillus piezotolerans</name>
    <dbReference type="NCBI Taxonomy" id="2448030"/>
    <lineage>
        <taxon>Bacteria</taxon>
        <taxon>Bacillati</taxon>
        <taxon>Bacillota</taxon>
        <taxon>Bacilli</taxon>
        <taxon>Bacillales</taxon>
        <taxon>Bacillaceae</taxon>
        <taxon>Oceanobacillus</taxon>
    </lineage>
</organism>
<dbReference type="InterPro" id="IPR010982">
    <property type="entry name" value="Lambda_DNA-bd_dom_sf"/>
</dbReference>
<dbReference type="Proteomes" id="UP000270219">
    <property type="component" value="Unassembled WGS sequence"/>
</dbReference>
<reference evidence="2 3" key="1">
    <citation type="submission" date="2018-10" db="EMBL/GenBank/DDBJ databases">
        <title>Oceanobacillus sp. YLB-02 draft genome.</title>
        <authorList>
            <person name="Yu L."/>
        </authorList>
    </citation>
    <scope>NUCLEOTIDE SEQUENCE [LARGE SCALE GENOMIC DNA]</scope>
    <source>
        <strain evidence="2 3">YLB-02</strain>
    </source>
</reference>
<sequence length="58" mass="6406">MIQTDSFCRGEEEKISLTELSEKVVITMSNLHILKNGNAKAIRISSLDAICKALNCQP</sequence>
<dbReference type="PANTHER" id="PTHR37301:SF1">
    <property type="entry name" value="DNA-BINDING PROTEIN"/>
    <property type="match status" value="1"/>
</dbReference>
<protein>
    <recommendedName>
        <fullName evidence="1">HTH cro/C1-type domain-containing protein</fullName>
    </recommendedName>
</protein>
<dbReference type="Pfam" id="PF13443">
    <property type="entry name" value="HTH_26"/>
    <property type="match status" value="1"/>
</dbReference>
<keyword evidence="3" id="KW-1185">Reference proteome</keyword>
<dbReference type="SUPFAM" id="SSF47413">
    <property type="entry name" value="lambda repressor-like DNA-binding domains"/>
    <property type="match status" value="1"/>
</dbReference>
<dbReference type="OrthoDB" id="9805309at2"/>